<evidence type="ECO:0000313" key="5">
    <source>
        <dbReference type="EMBL" id="VDL50990.1"/>
    </source>
</evidence>
<protein>
    <submittedName>
        <fullName evidence="9">Ephrin RBD domain-containing protein</fullName>
    </submittedName>
</protein>
<feature type="coiled-coil region" evidence="1">
    <location>
        <begin position="393"/>
        <end position="420"/>
    </location>
</feature>
<keyword evidence="1" id="KW-0175">Coiled coil</keyword>
<evidence type="ECO:0000256" key="1">
    <source>
        <dbReference type="SAM" id="Coils"/>
    </source>
</evidence>
<evidence type="ECO:0000313" key="8">
    <source>
        <dbReference type="Proteomes" id="UP000321570"/>
    </source>
</evidence>
<dbReference type="OrthoDB" id="6242189at2759"/>
<feature type="compositionally biased region" description="Polar residues" evidence="2">
    <location>
        <begin position="471"/>
        <end position="482"/>
    </location>
</feature>
<evidence type="ECO:0000313" key="6">
    <source>
        <dbReference type="EMBL" id="VUZ46688.1"/>
    </source>
</evidence>
<sequence>MKPEHLFAETILFLTNFINVWTAICPRGYWSAHVESLSNGKGINQFTSDRNASLRYIPTGNEPICRFCPKISCFIMRQVYDRKDSASDARKPRKSRNSTKILATTPKPVELFTQSTFVTSSSMYDTNKETNITMSCAPYSDLPFPEQIITYLDCVQIGQKDHYYLYIYTPVNKEDVVEPVDCIDPNFLKWIPKRERIKSLELGFPMRRLPPYFFRYYPDIMEKTEHVCIDSSAMLNNEIDPSDMQRFDGKVLTQVVFRHQGLKRNVLPPKEPPNTANTGCTSEEIIAECPRLAASGMGKTFPDRDCRYAASEMPINNGTVSKEDIEKSCPCVHCFYQKPEIQMSKAERNRLPVPKYVTTLFNMALLALVLLLIFGTVLGFCVNNKDKAMILFLTRTRKRKREWEEALAREAAERAAKEAEEQNLVNWNPFLNRYGMLAGGGAMGGFGPFSSRLPIGDADGTTGGQFGGAQQLNAANQESAKGTTRKRR</sequence>
<feature type="region of interest" description="Disordered" evidence="2">
    <location>
        <begin position="458"/>
        <end position="488"/>
    </location>
</feature>
<reference evidence="5 7" key="2">
    <citation type="submission" date="2018-11" db="EMBL/GenBank/DDBJ databases">
        <authorList>
            <consortium name="Pathogen Informatics"/>
        </authorList>
    </citation>
    <scope>NUCLEOTIDE SEQUENCE [LARGE SCALE GENOMIC DNA]</scope>
</reference>
<accession>A0A0R3SHX6</accession>
<evidence type="ECO:0000313" key="7">
    <source>
        <dbReference type="Proteomes" id="UP000274504"/>
    </source>
</evidence>
<gene>
    <name evidence="5" type="ORF">HDID_LOCUS4539</name>
    <name evidence="6" type="ORF">WMSIL1_LOCUS6629</name>
</gene>
<name>A0A0R3SHX6_HYMDI</name>
<dbReference type="Proteomes" id="UP000274504">
    <property type="component" value="Unassembled WGS sequence"/>
</dbReference>
<evidence type="ECO:0000256" key="2">
    <source>
        <dbReference type="SAM" id="MobiDB-lite"/>
    </source>
</evidence>
<dbReference type="Proteomes" id="UP000321570">
    <property type="component" value="Unassembled WGS sequence"/>
</dbReference>
<evidence type="ECO:0000256" key="4">
    <source>
        <dbReference type="SAM" id="SignalP"/>
    </source>
</evidence>
<dbReference type="WBParaSite" id="HDID_0000454101-mRNA-1">
    <property type="protein sequence ID" value="HDID_0000454101-mRNA-1"/>
    <property type="gene ID" value="HDID_0000454101"/>
</dbReference>
<feature type="transmembrane region" description="Helical" evidence="3">
    <location>
        <begin position="360"/>
        <end position="382"/>
    </location>
</feature>
<dbReference type="EMBL" id="CABIJS010000222">
    <property type="protein sequence ID" value="VUZ46688.1"/>
    <property type="molecule type" value="Genomic_DNA"/>
</dbReference>
<feature type="signal peptide" evidence="4">
    <location>
        <begin position="1"/>
        <end position="23"/>
    </location>
</feature>
<keyword evidence="8" id="KW-1185">Reference proteome</keyword>
<reference evidence="9" key="1">
    <citation type="submission" date="2017-02" db="UniProtKB">
        <authorList>
            <consortium name="WormBaseParasite"/>
        </authorList>
    </citation>
    <scope>IDENTIFICATION</scope>
</reference>
<keyword evidence="3" id="KW-1133">Transmembrane helix</keyword>
<feature type="chain" id="PRO_5044546528" evidence="4">
    <location>
        <begin position="24"/>
        <end position="488"/>
    </location>
</feature>
<reference evidence="6 8" key="3">
    <citation type="submission" date="2019-07" db="EMBL/GenBank/DDBJ databases">
        <authorList>
            <person name="Jastrzebski P J."/>
            <person name="Paukszto L."/>
            <person name="Jastrzebski P J."/>
        </authorList>
    </citation>
    <scope>NUCLEOTIDE SEQUENCE [LARGE SCALE GENOMIC DNA]</scope>
    <source>
        <strain evidence="6 8">WMS-il1</strain>
    </source>
</reference>
<evidence type="ECO:0000256" key="3">
    <source>
        <dbReference type="SAM" id="Phobius"/>
    </source>
</evidence>
<proteinExistence type="predicted"/>
<keyword evidence="3" id="KW-0812">Transmembrane</keyword>
<dbReference type="EMBL" id="UYSG01001785">
    <property type="protein sequence ID" value="VDL50990.1"/>
    <property type="molecule type" value="Genomic_DNA"/>
</dbReference>
<keyword evidence="3" id="KW-0472">Membrane</keyword>
<organism evidence="9">
    <name type="scientific">Hymenolepis diminuta</name>
    <name type="common">Rat tapeworm</name>
    <dbReference type="NCBI Taxonomy" id="6216"/>
    <lineage>
        <taxon>Eukaryota</taxon>
        <taxon>Metazoa</taxon>
        <taxon>Spiralia</taxon>
        <taxon>Lophotrochozoa</taxon>
        <taxon>Platyhelminthes</taxon>
        <taxon>Cestoda</taxon>
        <taxon>Eucestoda</taxon>
        <taxon>Cyclophyllidea</taxon>
        <taxon>Hymenolepididae</taxon>
        <taxon>Hymenolepis</taxon>
    </lineage>
</organism>
<keyword evidence="4" id="KW-0732">Signal</keyword>
<evidence type="ECO:0000313" key="9">
    <source>
        <dbReference type="WBParaSite" id="HDID_0000454101-mRNA-1"/>
    </source>
</evidence>
<dbReference type="AlphaFoldDB" id="A0A0R3SHX6"/>